<proteinExistence type="inferred from homology"/>
<evidence type="ECO:0000259" key="9">
    <source>
        <dbReference type="PROSITE" id="PS50879"/>
    </source>
</evidence>
<dbReference type="InterPro" id="IPR002156">
    <property type="entry name" value="RNaseH_domain"/>
</dbReference>
<keyword evidence="5" id="KW-0479">Metal-binding</keyword>
<comment type="catalytic activity">
    <reaction evidence="1">
        <text>Endonucleolytic cleavage to 5'-phosphomonoester.</text>
        <dbReference type="EC" id="3.1.26.4"/>
    </reaction>
</comment>
<dbReference type="CDD" id="cd09276">
    <property type="entry name" value="Rnase_HI_RT_non_LTR"/>
    <property type="match status" value="1"/>
</dbReference>
<name>A0A9Q3FXD9_9BASI</name>
<dbReference type="SUPFAM" id="SSF53098">
    <property type="entry name" value="Ribonuclease H-like"/>
    <property type="match status" value="1"/>
</dbReference>
<dbReference type="EMBL" id="AVOT02051438">
    <property type="protein sequence ID" value="MBW0546442.1"/>
    <property type="molecule type" value="Genomic_DNA"/>
</dbReference>
<evidence type="ECO:0000256" key="8">
    <source>
        <dbReference type="SAM" id="MobiDB-lite"/>
    </source>
</evidence>
<dbReference type="InterPro" id="IPR050092">
    <property type="entry name" value="RNase_H"/>
</dbReference>
<evidence type="ECO:0000313" key="10">
    <source>
        <dbReference type="EMBL" id="MBW0546442.1"/>
    </source>
</evidence>
<feature type="region of interest" description="Disordered" evidence="8">
    <location>
        <begin position="160"/>
        <end position="184"/>
    </location>
</feature>
<dbReference type="EC" id="3.1.26.4" evidence="3"/>
<feature type="domain" description="RNase H type-1" evidence="9">
    <location>
        <begin position="32"/>
        <end position="170"/>
    </location>
</feature>
<protein>
    <recommendedName>
        <fullName evidence="3">ribonuclease H</fullName>
        <ecNumber evidence="3">3.1.26.4</ecNumber>
    </recommendedName>
</protein>
<dbReference type="PANTHER" id="PTHR10642">
    <property type="entry name" value="RIBONUCLEASE H1"/>
    <property type="match status" value="1"/>
</dbReference>
<dbReference type="AlphaFoldDB" id="A0A9Q3FXD9"/>
<dbReference type="GO" id="GO:0003676">
    <property type="term" value="F:nucleic acid binding"/>
    <property type="evidence" value="ECO:0007669"/>
    <property type="project" value="InterPro"/>
</dbReference>
<keyword evidence="4" id="KW-0540">Nuclease</keyword>
<keyword evidence="7" id="KW-0378">Hydrolase</keyword>
<dbReference type="PROSITE" id="PS50879">
    <property type="entry name" value="RNASE_H_1"/>
    <property type="match status" value="1"/>
</dbReference>
<gene>
    <name evidence="10" type="ORF">O181_086157</name>
</gene>
<evidence type="ECO:0000256" key="3">
    <source>
        <dbReference type="ARBA" id="ARBA00012180"/>
    </source>
</evidence>
<dbReference type="GO" id="GO:0046872">
    <property type="term" value="F:metal ion binding"/>
    <property type="evidence" value="ECO:0007669"/>
    <property type="project" value="UniProtKB-KW"/>
</dbReference>
<dbReference type="GO" id="GO:0043137">
    <property type="term" value="P:DNA replication, removal of RNA primer"/>
    <property type="evidence" value="ECO:0007669"/>
    <property type="project" value="TreeGrafter"/>
</dbReference>
<evidence type="ECO:0000256" key="1">
    <source>
        <dbReference type="ARBA" id="ARBA00000077"/>
    </source>
</evidence>
<dbReference type="InterPro" id="IPR012337">
    <property type="entry name" value="RNaseH-like_sf"/>
</dbReference>
<comment type="caution">
    <text evidence="10">The sequence shown here is derived from an EMBL/GenBank/DDBJ whole genome shotgun (WGS) entry which is preliminary data.</text>
</comment>
<evidence type="ECO:0000256" key="4">
    <source>
        <dbReference type="ARBA" id="ARBA00022722"/>
    </source>
</evidence>
<dbReference type="Gene3D" id="3.30.420.10">
    <property type="entry name" value="Ribonuclease H-like superfamily/Ribonuclease H"/>
    <property type="match status" value="1"/>
</dbReference>
<dbReference type="Pfam" id="PF00075">
    <property type="entry name" value="RNase_H"/>
    <property type="match status" value="1"/>
</dbReference>
<comment type="similarity">
    <text evidence="2">Belongs to the RNase H family.</text>
</comment>
<evidence type="ECO:0000256" key="5">
    <source>
        <dbReference type="ARBA" id="ARBA00022723"/>
    </source>
</evidence>
<dbReference type="PANTHER" id="PTHR10642:SF26">
    <property type="entry name" value="RIBONUCLEASE H1"/>
    <property type="match status" value="1"/>
</dbReference>
<sequence>MKPWRRILSIENIDTTKDKATNKVKQLVQDRKPQDVHIFTDGSDIPNMGKGAAAIIMPTGTTVSRHITKTTPSTNFESELVGLKLAIELYSRREKQEIIGEIHIFCDNQGALRKVANPTIPSTGQHLYLQISSELLSLSQLTTINLTWCPGHNGIEGNKRADTEAKKAASNPLTQRQTLPTSRAKIKQRIIEENKPERFTPEEYKRLRGKCCQKNLTKH</sequence>
<dbReference type="InterPro" id="IPR036397">
    <property type="entry name" value="RNaseH_sf"/>
</dbReference>
<keyword evidence="11" id="KW-1185">Reference proteome</keyword>
<evidence type="ECO:0000256" key="6">
    <source>
        <dbReference type="ARBA" id="ARBA00022759"/>
    </source>
</evidence>
<reference evidence="10" key="1">
    <citation type="submission" date="2021-03" db="EMBL/GenBank/DDBJ databases">
        <title>Draft genome sequence of rust myrtle Austropuccinia psidii MF-1, a brazilian biotype.</title>
        <authorList>
            <person name="Quecine M.C."/>
            <person name="Pachon D.M.R."/>
            <person name="Bonatelli M.L."/>
            <person name="Correr F.H."/>
            <person name="Franceschini L.M."/>
            <person name="Leite T.F."/>
            <person name="Margarido G.R.A."/>
            <person name="Almeida C.A."/>
            <person name="Ferrarezi J.A."/>
            <person name="Labate C.A."/>
        </authorList>
    </citation>
    <scope>NUCLEOTIDE SEQUENCE</scope>
    <source>
        <strain evidence="10">MF-1</strain>
    </source>
</reference>
<evidence type="ECO:0000256" key="7">
    <source>
        <dbReference type="ARBA" id="ARBA00022801"/>
    </source>
</evidence>
<accession>A0A9Q3FXD9</accession>
<feature type="compositionally biased region" description="Polar residues" evidence="8">
    <location>
        <begin position="171"/>
        <end position="181"/>
    </location>
</feature>
<dbReference type="Proteomes" id="UP000765509">
    <property type="component" value="Unassembled WGS sequence"/>
</dbReference>
<organism evidence="10 11">
    <name type="scientific">Austropuccinia psidii MF-1</name>
    <dbReference type="NCBI Taxonomy" id="1389203"/>
    <lineage>
        <taxon>Eukaryota</taxon>
        <taxon>Fungi</taxon>
        <taxon>Dikarya</taxon>
        <taxon>Basidiomycota</taxon>
        <taxon>Pucciniomycotina</taxon>
        <taxon>Pucciniomycetes</taxon>
        <taxon>Pucciniales</taxon>
        <taxon>Sphaerophragmiaceae</taxon>
        <taxon>Austropuccinia</taxon>
    </lineage>
</organism>
<evidence type="ECO:0000313" key="11">
    <source>
        <dbReference type="Proteomes" id="UP000765509"/>
    </source>
</evidence>
<dbReference type="OrthoDB" id="6508425at2759"/>
<keyword evidence="6" id="KW-0255">Endonuclease</keyword>
<evidence type="ECO:0000256" key="2">
    <source>
        <dbReference type="ARBA" id="ARBA00005300"/>
    </source>
</evidence>
<dbReference type="GO" id="GO:0004523">
    <property type="term" value="F:RNA-DNA hybrid ribonuclease activity"/>
    <property type="evidence" value="ECO:0007669"/>
    <property type="project" value="UniProtKB-EC"/>
</dbReference>